<feature type="transmembrane region" description="Helical" evidence="7">
    <location>
        <begin position="261"/>
        <end position="283"/>
    </location>
</feature>
<keyword evidence="9" id="KW-1185">Reference proteome</keyword>
<evidence type="ECO:0000256" key="7">
    <source>
        <dbReference type="SAM" id="Phobius"/>
    </source>
</evidence>
<organism evidence="8 9">
    <name type="scientific">Gordonia jinhuaensis</name>
    <dbReference type="NCBI Taxonomy" id="1517702"/>
    <lineage>
        <taxon>Bacteria</taxon>
        <taxon>Bacillati</taxon>
        <taxon>Actinomycetota</taxon>
        <taxon>Actinomycetes</taxon>
        <taxon>Mycobacteriales</taxon>
        <taxon>Gordoniaceae</taxon>
        <taxon>Gordonia</taxon>
    </lineage>
</organism>
<accession>A0A916SZZ2</accession>
<sequence length="370" mass="40329">MELRVGMDMGGMDMMDMSAQPSVWGAWTATPVVSTIMAIATVVYLYGVVRVRRAGQGWPVSRTLSWFVAMVLLVISLNSSLAAFSHHLFWAHMIVHLLMIMLVPLFLVLAQPIRLASMALGGSGEERVERFMNSAVIRWLTSPVFTVPLYTAVLILTHLTGFQQAMFEHMWIHDAELVLYLVTGYLFLLPLVGDELTGHDYSYPVRFFALLISMGPDTLVGVTLMMTGYEIAPGLAQSRMSWPKGGILNPDAMADQSAAGAIMWFAGDGLMMCLLVVLAWEWIRADGLGRGRQKSAAELQGDRRPSYLEVARRSALGTGAAGMGDADFDDDDAALAAYNARLAALNNRASYPGGRSDTTGPAASDDQRRG</sequence>
<dbReference type="RefSeq" id="WP_188585473.1">
    <property type="nucleotide sequence ID" value="NZ_BMGC01000004.1"/>
</dbReference>
<name>A0A916SZZ2_9ACTN</name>
<evidence type="ECO:0000256" key="6">
    <source>
        <dbReference type="SAM" id="MobiDB-lite"/>
    </source>
</evidence>
<feature type="region of interest" description="Disordered" evidence="6">
    <location>
        <begin position="348"/>
        <end position="370"/>
    </location>
</feature>
<feature type="transmembrane region" description="Helical" evidence="7">
    <location>
        <begin position="66"/>
        <end position="84"/>
    </location>
</feature>
<evidence type="ECO:0000313" key="8">
    <source>
        <dbReference type="EMBL" id="GGB23727.1"/>
    </source>
</evidence>
<comment type="caution">
    <text evidence="8">The sequence shown here is derived from an EMBL/GenBank/DDBJ whole genome shotgun (WGS) entry which is preliminary data.</text>
</comment>
<dbReference type="AlphaFoldDB" id="A0A916SZZ2"/>
<keyword evidence="2" id="KW-1003">Cell membrane</keyword>
<evidence type="ECO:0000256" key="3">
    <source>
        <dbReference type="ARBA" id="ARBA00022692"/>
    </source>
</evidence>
<dbReference type="EMBL" id="BMGC01000004">
    <property type="protein sequence ID" value="GGB23727.1"/>
    <property type="molecule type" value="Genomic_DNA"/>
</dbReference>
<evidence type="ECO:0000313" key="9">
    <source>
        <dbReference type="Proteomes" id="UP000621454"/>
    </source>
</evidence>
<evidence type="ECO:0008006" key="10">
    <source>
        <dbReference type="Google" id="ProtNLM"/>
    </source>
</evidence>
<proteinExistence type="predicted"/>
<feature type="transmembrane region" description="Helical" evidence="7">
    <location>
        <begin position="136"/>
        <end position="157"/>
    </location>
</feature>
<keyword evidence="3 7" id="KW-0812">Transmembrane</keyword>
<feature type="transmembrane region" description="Helical" evidence="7">
    <location>
        <begin position="205"/>
        <end position="229"/>
    </location>
</feature>
<dbReference type="Pfam" id="PF09678">
    <property type="entry name" value="Caa3_CtaG"/>
    <property type="match status" value="1"/>
</dbReference>
<dbReference type="Proteomes" id="UP000621454">
    <property type="component" value="Unassembled WGS sequence"/>
</dbReference>
<protein>
    <recommendedName>
        <fullName evidence="10">Copper resistance protein D</fullName>
    </recommendedName>
</protein>
<dbReference type="InterPro" id="IPR019108">
    <property type="entry name" value="Caa3_assmbl_CtaG-rel"/>
</dbReference>
<feature type="transmembrane region" description="Helical" evidence="7">
    <location>
        <begin position="90"/>
        <end position="110"/>
    </location>
</feature>
<reference evidence="8" key="1">
    <citation type="journal article" date="2014" name="Int. J. Syst. Evol. Microbiol.">
        <title>Complete genome sequence of Corynebacterium casei LMG S-19264T (=DSM 44701T), isolated from a smear-ripened cheese.</title>
        <authorList>
            <consortium name="US DOE Joint Genome Institute (JGI-PGF)"/>
            <person name="Walter F."/>
            <person name="Albersmeier A."/>
            <person name="Kalinowski J."/>
            <person name="Ruckert C."/>
        </authorList>
    </citation>
    <scope>NUCLEOTIDE SEQUENCE</scope>
    <source>
        <strain evidence="8">CGMCC 1.12827</strain>
    </source>
</reference>
<evidence type="ECO:0000256" key="5">
    <source>
        <dbReference type="ARBA" id="ARBA00023136"/>
    </source>
</evidence>
<evidence type="ECO:0000256" key="2">
    <source>
        <dbReference type="ARBA" id="ARBA00022475"/>
    </source>
</evidence>
<feature type="transmembrane region" description="Helical" evidence="7">
    <location>
        <begin position="177"/>
        <end position="193"/>
    </location>
</feature>
<keyword evidence="5 7" id="KW-0472">Membrane</keyword>
<reference evidence="8" key="2">
    <citation type="submission" date="2020-09" db="EMBL/GenBank/DDBJ databases">
        <authorList>
            <person name="Sun Q."/>
            <person name="Zhou Y."/>
        </authorList>
    </citation>
    <scope>NUCLEOTIDE SEQUENCE</scope>
    <source>
        <strain evidence="8">CGMCC 1.12827</strain>
    </source>
</reference>
<keyword evidence="4 7" id="KW-1133">Transmembrane helix</keyword>
<dbReference type="GO" id="GO:0005886">
    <property type="term" value="C:plasma membrane"/>
    <property type="evidence" value="ECO:0007669"/>
    <property type="project" value="UniProtKB-SubCell"/>
</dbReference>
<feature type="transmembrane region" description="Helical" evidence="7">
    <location>
        <begin position="24"/>
        <end position="46"/>
    </location>
</feature>
<evidence type="ECO:0000256" key="1">
    <source>
        <dbReference type="ARBA" id="ARBA00004651"/>
    </source>
</evidence>
<comment type="subcellular location">
    <subcellularLocation>
        <location evidence="1">Cell membrane</location>
        <topology evidence="1">Multi-pass membrane protein</topology>
    </subcellularLocation>
</comment>
<gene>
    <name evidence="8" type="ORF">GCM10011489_10020</name>
</gene>
<evidence type="ECO:0000256" key="4">
    <source>
        <dbReference type="ARBA" id="ARBA00022989"/>
    </source>
</evidence>